<evidence type="ECO:0000256" key="1">
    <source>
        <dbReference type="ARBA" id="ARBA00004141"/>
    </source>
</evidence>
<dbReference type="GO" id="GO:0016020">
    <property type="term" value="C:membrane"/>
    <property type="evidence" value="ECO:0007669"/>
    <property type="project" value="UniProtKB-SubCell"/>
</dbReference>
<feature type="non-terminal residue" evidence="4">
    <location>
        <position position="1"/>
    </location>
</feature>
<dbReference type="Pfam" id="PF02931">
    <property type="entry name" value="Neur_chan_LBD"/>
    <property type="match status" value="1"/>
</dbReference>
<protein>
    <recommendedName>
        <fullName evidence="3">Neurotransmitter-gated ion-channel ligand-binding domain-containing protein</fullName>
    </recommendedName>
</protein>
<dbReference type="EMBL" id="MUJZ01006273">
    <property type="protein sequence ID" value="OTF82891.1"/>
    <property type="molecule type" value="Genomic_DNA"/>
</dbReference>
<dbReference type="PANTHER" id="PTHR18945">
    <property type="entry name" value="NEUROTRANSMITTER GATED ION CHANNEL"/>
    <property type="match status" value="1"/>
</dbReference>
<dbReference type="GO" id="GO:0004888">
    <property type="term" value="F:transmembrane signaling receptor activity"/>
    <property type="evidence" value="ECO:0007669"/>
    <property type="project" value="InterPro"/>
</dbReference>
<dbReference type="InterPro" id="IPR036734">
    <property type="entry name" value="Neur_chan_lig-bd_sf"/>
</dbReference>
<dbReference type="InterPro" id="IPR018000">
    <property type="entry name" value="Neurotransmitter_ion_chnl_CS"/>
</dbReference>
<dbReference type="GO" id="GO:0005230">
    <property type="term" value="F:extracellular ligand-gated monoatomic ion channel activity"/>
    <property type="evidence" value="ECO:0007669"/>
    <property type="project" value="InterPro"/>
</dbReference>
<dbReference type="OrthoDB" id="3176171at2759"/>
<comment type="caution">
    <text evidence="4">The sequence shown here is derived from an EMBL/GenBank/DDBJ whole genome shotgun (WGS) entry which is preliminary data.</text>
</comment>
<proteinExistence type="predicted"/>
<dbReference type="PROSITE" id="PS00236">
    <property type="entry name" value="NEUROTR_ION_CHANNEL"/>
    <property type="match status" value="1"/>
</dbReference>
<dbReference type="AlphaFoldDB" id="A0A1Y3BPI8"/>
<sequence>ITNVSISIFVNELRGVGDVQQNYEIDLTLTLEWFEPRILSDQIDRQIVVSEDYIINKFWLPDLYIVNAQSITVINSVNPIQKLIITEHGMMYYVRRLDAQLQCSINLEKYPHDHNYCDIRFSTRKFWF</sequence>
<name>A0A1Y3BPI8_EURMA</name>
<dbReference type="InterPro" id="IPR006202">
    <property type="entry name" value="Neur_chan_lig-bd"/>
</dbReference>
<dbReference type="Proteomes" id="UP000194236">
    <property type="component" value="Unassembled WGS sequence"/>
</dbReference>
<dbReference type="SUPFAM" id="SSF63712">
    <property type="entry name" value="Nicotinic receptor ligand binding domain-like"/>
    <property type="match status" value="1"/>
</dbReference>
<dbReference type="Gene3D" id="2.70.170.10">
    <property type="entry name" value="Neurotransmitter-gated ion-channel ligand-binding domain"/>
    <property type="match status" value="1"/>
</dbReference>
<evidence type="ECO:0000313" key="4">
    <source>
        <dbReference type="EMBL" id="OTF82891.1"/>
    </source>
</evidence>
<reference evidence="4 5" key="1">
    <citation type="submission" date="2017-03" db="EMBL/GenBank/DDBJ databases">
        <title>Genome Survey of Euroglyphus maynei.</title>
        <authorList>
            <person name="Arlian L.G."/>
            <person name="Morgan M.S."/>
            <person name="Rider S.D."/>
        </authorList>
    </citation>
    <scope>NUCLEOTIDE SEQUENCE [LARGE SCALE GENOMIC DNA]</scope>
    <source>
        <strain evidence="4">Arlian Lab</strain>
        <tissue evidence="4">Whole body</tissue>
    </source>
</reference>
<evidence type="ECO:0000259" key="3">
    <source>
        <dbReference type="Pfam" id="PF02931"/>
    </source>
</evidence>
<evidence type="ECO:0000256" key="2">
    <source>
        <dbReference type="ARBA" id="ARBA00023136"/>
    </source>
</evidence>
<accession>A0A1Y3BPI8</accession>
<organism evidence="4 5">
    <name type="scientific">Euroglyphus maynei</name>
    <name type="common">Mayne's house dust mite</name>
    <dbReference type="NCBI Taxonomy" id="6958"/>
    <lineage>
        <taxon>Eukaryota</taxon>
        <taxon>Metazoa</taxon>
        <taxon>Ecdysozoa</taxon>
        <taxon>Arthropoda</taxon>
        <taxon>Chelicerata</taxon>
        <taxon>Arachnida</taxon>
        <taxon>Acari</taxon>
        <taxon>Acariformes</taxon>
        <taxon>Sarcoptiformes</taxon>
        <taxon>Astigmata</taxon>
        <taxon>Psoroptidia</taxon>
        <taxon>Analgoidea</taxon>
        <taxon>Pyroglyphidae</taxon>
        <taxon>Pyroglyphinae</taxon>
        <taxon>Euroglyphus</taxon>
    </lineage>
</organism>
<feature type="domain" description="Neurotransmitter-gated ion-channel ligand-binding" evidence="3">
    <location>
        <begin position="2"/>
        <end position="123"/>
    </location>
</feature>
<comment type="subcellular location">
    <subcellularLocation>
        <location evidence="1">Membrane</location>
        <topology evidence="1">Multi-pass membrane protein</topology>
    </subcellularLocation>
</comment>
<evidence type="ECO:0000313" key="5">
    <source>
        <dbReference type="Proteomes" id="UP000194236"/>
    </source>
</evidence>
<gene>
    <name evidence="4" type="ORF">BLA29_013336</name>
</gene>
<keyword evidence="5" id="KW-1185">Reference proteome</keyword>
<keyword evidence="2" id="KW-0472">Membrane</keyword>
<dbReference type="InterPro" id="IPR006201">
    <property type="entry name" value="Neur_channel"/>
</dbReference>